<reference evidence="3 4" key="1">
    <citation type="journal article" date="2012" name="Eukaryot. Cell">
        <title>Draft genome sequence of CBS 2479, the standard type strain of Trichosporon asahii.</title>
        <authorList>
            <person name="Yang R.Y."/>
            <person name="Li H.T."/>
            <person name="Zhu H."/>
            <person name="Zhou G.P."/>
            <person name="Wang M."/>
            <person name="Wang L."/>
        </authorList>
    </citation>
    <scope>NUCLEOTIDE SEQUENCE [LARGE SCALE GENOMIC DNA]</scope>
    <source>
        <strain evidence="4">ATCC 90039 / CBS 2479 / JCM 2466 / KCTC 7840 / NCYC 2677 / UAMH 7654</strain>
    </source>
</reference>
<evidence type="ECO:0000256" key="2">
    <source>
        <dbReference type="SAM" id="MobiDB-lite"/>
    </source>
</evidence>
<feature type="compositionally biased region" description="Basic and acidic residues" evidence="2">
    <location>
        <begin position="350"/>
        <end position="359"/>
    </location>
</feature>
<sequence length="376" mass="40496">MPAVEELIVGTGPVYPGRDRLGNKLPIYSSPDDERVVTLVVTPNPLTEYITTGREAAQGVLGEARETIQKGVQSWVGFERNVEREVKQIVDPTEPLTPGIIYVLVAGLTGSVLTRTRSFPVRFLAPPLFTLAAMPYFLPKTSHNIRAYLSDVEDRVAPEFAAKHDHFNSMMNMHYHMALDKLRGASSDVDGWAQRARQGVQDATGLNVGSGSATSQAKQWAQQARDNAEGWKARSQEELRHAADVAQAKLADAKAAVQDKVADLRPSSTPVDNYASSTSDKRATGANAAAGSKPAEQAQAPTQEYATVATVVEQKPVAQIVVPVESAQGVEPATVVVEDTKTVVVSAPRDVVDKQKSRDVVAPPQPKSEDSGKRLV</sequence>
<dbReference type="EMBL" id="ALBS01000018">
    <property type="protein sequence ID" value="EJT52729.1"/>
    <property type="molecule type" value="Genomic_DNA"/>
</dbReference>
<dbReference type="PANTHER" id="PTHR28268">
    <property type="entry name" value="MICOS SUBUNIT MIC26"/>
    <property type="match status" value="1"/>
</dbReference>
<dbReference type="Pfam" id="PF09769">
    <property type="entry name" value="ApoO"/>
    <property type="match status" value="1"/>
</dbReference>
<dbReference type="PANTHER" id="PTHR28268:SF1">
    <property type="entry name" value="MICOS SUBUNIT MIC26"/>
    <property type="match status" value="1"/>
</dbReference>
<feature type="region of interest" description="Disordered" evidence="2">
    <location>
        <begin position="258"/>
        <end position="300"/>
    </location>
</feature>
<comment type="function">
    <text evidence="1">Component of the MICOS complex, a large protein complex of the mitochondrial inner membrane that plays crucial roles in the maintenance of crista junctions, inner membrane architecture, and formation of contact sites to the outer membrane.</text>
</comment>
<dbReference type="Proteomes" id="UP000002748">
    <property type="component" value="Unassembled WGS sequence"/>
</dbReference>
<protein>
    <recommendedName>
        <fullName evidence="1">MICOS complex subunit</fullName>
    </recommendedName>
</protein>
<name>J6F6N3_TRIAS</name>
<dbReference type="GO" id="GO:0042407">
    <property type="term" value="P:cristae formation"/>
    <property type="evidence" value="ECO:0007669"/>
    <property type="project" value="InterPro"/>
</dbReference>
<dbReference type="RefSeq" id="XP_014184069.1">
    <property type="nucleotide sequence ID" value="XM_014328594.1"/>
</dbReference>
<keyword evidence="1" id="KW-0999">Mitochondrion inner membrane</keyword>
<comment type="subunit">
    <text evidence="1">Component of the mitochondrial contact site and cristae organizing system (MICOS) complex.</text>
</comment>
<dbReference type="InterPro" id="IPR033181">
    <property type="entry name" value="Mic26_fungi"/>
</dbReference>
<dbReference type="GO" id="GO:0044284">
    <property type="term" value="C:mitochondrial crista junction"/>
    <property type="evidence" value="ECO:0007669"/>
    <property type="project" value="TreeGrafter"/>
</dbReference>
<evidence type="ECO:0000313" key="3">
    <source>
        <dbReference type="EMBL" id="EJT52729.1"/>
    </source>
</evidence>
<feature type="region of interest" description="Disordered" evidence="2">
    <location>
        <begin position="348"/>
        <end position="376"/>
    </location>
</feature>
<gene>
    <name evidence="3" type="ORF">A1Q1_02064</name>
</gene>
<dbReference type="KEGG" id="tasa:A1Q1_02064"/>
<comment type="caution">
    <text evidence="3">The sequence shown here is derived from an EMBL/GenBank/DDBJ whole genome shotgun (WGS) entry which is preliminary data.</text>
</comment>
<organism evidence="3 4">
    <name type="scientific">Trichosporon asahii var. asahii (strain ATCC 90039 / CBS 2479 / JCM 2466 / KCTC 7840 / NBRC 103889/ NCYC 2677 / UAMH 7654)</name>
    <name type="common">Yeast</name>
    <dbReference type="NCBI Taxonomy" id="1186058"/>
    <lineage>
        <taxon>Eukaryota</taxon>
        <taxon>Fungi</taxon>
        <taxon>Dikarya</taxon>
        <taxon>Basidiomycota</taxon>
        <taxon>Agaricomycotina</taxon>
        <taxon>Tremellomycetes</taxon>
        <taxon>Trichosporonales</taxon>
        <taxon>Trichosporonaceae</taxon>
        <taxon>Trichosporon</taxon>
    </lineage>
</organism>
<feature type="compositionally biased region" description="Basic and acidic residues" evidence="2">
    <location>
        <begin position="367"/>
        <end position="376"/>
    </location>
</feature>
<keyword evidence="1" id="KW-0496">Mitochondrion</keyword>
<dbReference type="HOGENOM" id="CLU_736058_0_0_1"/>
<keyword evidence="1" id="KW-0472">Membrane</keyword>
<evidence type="ECO:0000313" key="4">
    <source>
        <dbReference type="Proteomes" id="UP000002748"/>
    </source>
</evidence>
<feature type="compositionally biased region" description="Polar residues" evidence="2">
    <location>
        <begin position="266"/>
        <end position="278"/>
    </location>
</feature>
<evidence type="ECO:0000256" key="1">
    <source>
        <dbReference type="RuleBase" id="RU363021"/>
    </source>
</evidence>
<dbReference type="VEuPathDB" id="FungiDB:A1Q1_02064"/>
<feature type="region of interest" description="Disordered" evidence="2">
    <location>
        <begin position="203"/>
        <end position="239"/>
    </location>
</feature>
<dbReference type="GeneID" id="25985578"/>
<dbReference type="OrthoDB" id="2399148at2759"/>
<dbReference type="GO" id="GO:0061617">
    <property type="term" value="C:MICOS complex"/>
    <property type="evidence" value="ECO:0007669"/>
    <property type="project" value="UniProtKB-UniRule"/>
</dbReference>
<accession>J6F6N3</accession>
<dbReference type="InterPro" id="IPR019166">
    <property type="entry name" value="MIC26/MIC27"/>
</dbReference>
<proteinExistence type="predicted"/>
<feature type="compositionally biased region" description="Polar residues" evidence="2">
    <location>
        <begin position="207"/>
        <end position="225"/>
    </location>
</feature>
<dbReference type="AlphaFoldDB" id="J6F6N3"/>
<comment type="subcellular location">
    <subcellularLocation>
        <location evidence="1">Mitochondrion inner membrane</location>
    </subcellularLocation>
</comment>
<feature type="compositionally biased region" description="Basic and acidic residues" evidence="2">
    <location>
        <begin position="226"/>
        <end position="239"/>
    </location>
</feature>